<feature type="signal peptide" evidence="1">
    <location>
        <begin position="1"/>
        <end position="25"/>
    </location>
</feature>
<protein>
    <recommendedName>
        <fullName evidence="6">Tle cognate immunity protein 4 C-terminal domain-containing protein</fullName>
    </recommendedName>
</protein>
<dbReference type="AlphaFoldDB" id="A0A485BNU7"/>
<keyword evidence="1" id="KW-0732">Signal</keyword>
<organism evidence="4 5">
    <name type="scientific">Raoultella terrigena</name>
    <name type="common">Klebsiella terrigena</name>
    <dbReference type="NCBI Taxonomy" id="577"/>
    <lineage>
        <taxon>Bacteria</taxon>
        <taxon>Pseudomonadati</taxon>
        <taxon>Pseudomonadota</taxon>
        <taxon>Gammaproteobacteria</taxon>
        <taxon>Enterobacterales</taxon>
        <taxon>Enterobacteriaceae</taxon>
        <taxon>Klebsiella/Raoultella group</taxon>
        <taxon>Raoultella</taxon>
    </lineage>
</organism>
<dbReference type="EMBL" id="CAADJG010000002">
    <property type="protein sequence ID" value="VFS75545.1"/>
    <property type="molecule type" value="Genomic_DNA"/>
</dbReference>
<proteinExistence type="predicted"/>
<sequence length="363" mass="40825">MNVIRQLTALSLIAGSMFVIAPATASTPVQKDSAVIKTLFAQTKPQCIGRYVIDVPESFNNQLHDMIFIDDFKIESKPLYPPAFKQRVQLREQVLNDVINNPGNKPENAPFIKQIIRLQNGKGVIYDRNNSGSADSFRHLEAHFYINGIAFIITTKILDLSAAKYADEKKLYINAGFSGVETNTKPAKLAALQSLMSRLSGRKDEDIPSAKGVCIPNGFIVDDGEKHKESLTFRYENDDFVFGVDMDNTIKGSDDTLFNRSAKINEALKTSNQYTIKKVALSPHGIQAESWLFGGTQTIRNFATGKDEKNTFYNFMLYANERDATSDKPNLNIGFGSEYKKTRYSEAQMIEIWDRLVNSLRYK</sequence>
<evidence type="ECO:0000259" key="2">
    <source>
        <dbReference type="Pfam" id="PF18426"/>
    </source>
</evidence>
<evidence type="ECO:0000313" key="4">
    <source>
        <dbReference type="EMBL" id="VFS75545.1"/>
    </source>
</evidence>
<evidence type="ECO:0000313" key="5">
    <source>
        <dbReference type="Proteomes" id="UP000332594"/>
    </source>
</evidence>
<gene>
    <name evidence="4" type="ORF">NCTC13038_03404</name>
</gene>
<evidence type="ECO:0000256" key="1">
    <source>
        <dbReference type="SAM" id="SignalP"/>
    </source>
</evidence>
<dbReference type="InterPro" id="IPR040761">
    <property type="entry name" value="Tli4_N"/>
</dbReference>
<dbReference type="Proteomes" id="UP000332594">
    <property type="component" value="Unassembled WGS sequence"/>
</dbReference>
<dbReference type="InterPro" id="IPR041290">
    <property type="entry name" value="Tli4_C"/>
</dbReference>
<evidence type="ECO:0008006" key="6">
    <source>
        <dbReference type="Google" id="ProtNLM"/>
    </source>
</evidence>
<dbReference type="Pfam" id="PF18426">
    <property type="entry name" value="Tli4_C"/>
    <property type="match status" value="1"/>
</dbReference>
<dbReference type="RefSeq" id="WP_134526592.1">
    <property type="nucleotide sequence ID" value="NZ_BJNO01000006.1"/>
</dbReference>
<accession>A0A485BNU7</accession>
<name>A0A485BNU7_RAOTE</name>
<feature type="domain" description="Tle cognate immunity protein 4 C-terminal" evidence="2">
    <location>
        <begin position="206"/>
        <end position="363"/>
    </location>
</feature>
<evidence type="ECO:0000259" key="3">
    <source>
        <dbReference type="Pfam" id="PF18443"/>
    </source>
</evidence>
<reference evidence="4 5" key="1">
    <citation type="submission" date="2019-03" db="EMBL/GenBank/DDBJ databases">
        <authorList>
            <consortium name="Pathogen Informatics"/>
        </authorList>
    </citation>
    <scope>NUCLEOTIDE SEQUENCE [LARGE SCALE GENOMIC DNA]</scope>
    <source>
        <strain evidence="4 5">NCTC13038</strain>
    </source>
</reference>
<feature type="chain" id="PRO_5019743292" description="Tle cognate immunity protein 4 C-terminal domain-containing protein" evidence="1">
    <location>
        <begin position="26"/>
        <end position="363"/>
    </location>
</feature>
<dbReference type="Pfam" id="PF18443">
    <property type="entry name" value="Tli4_N"/>
    <property type="match status" value="1"/>
</dbReference>
<feature type="domain" description="Tle cognate immunity protein 4 N-terminal" evidence="3">
    <location>
        <begin position="44"/>
        <end position="202"/>
    </location>
</feature>